<dbReference type="EMBL" id="WHWB01033312">
    <property type="protein sequence ID" value="KAJ7420598.1"/>
    <property type="molecule type" value="Genomic_DNA"/>
</dbReference>
<accession>A0ABQ9DJV7</accession>
<protein>
    <submittedName>
        <fullName evidence="1">Uncharacterized protein</fullName>
    </submittedName>
</protein>
<reference evidence="1" key="1">
    <citation type="submission" date="2019-10" db="EMBL/GenBank/DDBJ databases">
        <authorList>
            <person name="Soares A.E.R."/>
            <person name="Aleixo A."/>
            <person name="Schneider P."/>
            <person name="Miyaki C.Y."/>
            <person name="Schneider M.P."/>
            <person name="Mello C."/>
            <person name="Vasconcelos A.T.R."/>
        </authorList>
    </citation>
    <scope>NUCLEOTIDE SEQUENCE</scope>
    <source>
        <tissue evidence="1">Muscle</tissue>
    </source>
</reference>
<evidence type="ECO:0000313" key="1">
    <source>
        <dbReference type="EMBL" id="KAJ7420598.1"/>
    </source>
</evidence>
<dbReference type="Proteomes" id="UP001145742">
    <property type="component" value="Unassembled WGS sequence"/>
</dbReference>
<sequence>MGLGVQLLVWGTRSHWKTSTPKLESGSVSIRDLSRKILDPSAFLTVQAEDQQSHEIPESMPSPGHAQLPAETLGMKGRVRSFIKGVKQPENGIAVLPH</sequence>
<evidence type="ECO:0000313" key="2">
    <source>
        <dbReference type="Proteomes" id="UP001145742"/>
    </source>
</evidence>
<proteinExistence type="predicted"/>
<name>A0ABQ9DJV7_9PASS</name>
<gene>
    <name evidence="1" type="ORF">WISP_47719</name>
</gene>
<keyword evidence="2" id="KW-1185">Reference proteome</keyword>
<comment type="caution">
    <text evidence="1">The sequence shown here is derived from an EMBL/GenBank/DDBJ whole genome shotgun (WGS) entry which is preliminary data.</text>
</comment>
<organism evidence="1 2">
    <name type="scientific">Willisornis vidua</name>
    <name type="common">Xingu scale-backed antbird</name>
    <dbReference type="NCBI Taxonomy" id="1566151"/>
    <lineage>
        <taxon>Eukaryota</taxon>
        <taxon>Metazoa</taxon>
        <taxon>Chordata</taxon>
        <taxon>Craniata</taxon>
        <taxon>Vertebrata</taxon>
        <taxon>Euteleostomi</taxon>
        <taxon>Archelosauria</taxon>
        <taxon>Archosauria</taxon>
        <taxon>Dinosauria</taxon>
        <taxon>Saurischia</taxon>
        <taxon>Theropoda</taxon>
        <taxon>Coelurosauria</taxon>
        <taxon>Aves</taxon>
        <taxon>Neognathae</taxon>
        <taxon>Neoaves</taxon>
        <taxon>Telluraves</taxon>
        <taxon>Australaves</taxon>
        <taxon>Passeriformes</taxon>
        <taxon>Thamnophilidae</taxon>
        <taxon>Willisornis</taxon>
    </lineage>
</organism>